<dbReference type="Gene3D" id="1.10.260.40">
    <property type="entry name" value="lambda repressor-like DNA-binding domains"/>
    <property type="match status" value="1"/>
</dbReference>
<dbReference type="OrthoDB" id="2339862at2"/>
<keyword evidence="3" id="KW-1185">Reference proteome</keyword>
<accession>A0A559J423</accession>
<dbReference type="AlphaFoldDB" id="A0A559J423"/>
<gene>
    <name evidence="2" type="ORF">FPZ44_08015</name>
</gene>
<dbReference type="SMART" id="SM00530">
    <property type="entry name" value="HTH_XRE"/>
    <property type="match status" value="1"/>
</dbReference>
<proteinExistence type="predicted"/>
<organism evidence="2 3">
    <name type="scientific">Paenibacillus agilis</name>
    <dbReference type="NCBI Taxonomy" id="3020863"/>
    <lineage>
        <taxon>Bacteria</taxon>
        <taxon>Bacillati</taxon>
        <taxon>Bacillota</taxon>
        <taxon>Bacilli</taxon>
        <taxon>Bacillales</taxon>
        <taxon>Paenibacillaceae</taxon>
        <taxon>Paenibacillus</taxon>
    </lineage>
</organism>
<protein>
    <submittedName>
        <fullName evidence="2">Helix-turn-helix transcriptional regulator</fullName>
    </submittedName>
</protein>
<evidence type="ECO:0000259" key="1">
    <source>
        <dbReference type="PROSITE" id="PS50943"/>
    </source>
</evidence>
<sequence>MNRRHTPYTKFKAFLNEKGVKQSEVAKLLGKSNSALNQNLNGTGGDFSLSEVRTICIKYKISADEYFLNPQVSNSKLHTA</sequence>
<dbReference type="GO" id="GO:0003677">
    <property type="term" value="F:DNA binding"/>
    <property type="evidence" value="ECO:0007669"/>
    <property type="project" value="InterPro"/>
</dbReference>
<evidence type="ECO:0000313" key="3">
    <source>
        <dbReference type="Proteomes" id="UP000318102"/>
    </source>
</evidence>
<evidence type="ECO:0000313" key="2">
    <source>
        <dbReference type="EMBL" id="TVX94638.1"/>
    </source>
</evidence>
<dbReference type="EMBL" id="VNJK01000001">
    <property type="protein sequence ID" value="TVX94638.1"/>
    <property type="molecule type" value="Genomic_DNA"/>
</dbReference>
<feature type="domain" description="HTH cro/C1-type" evidence="1">
    <location>
        <begin position="11"/>
        <end position="66"/>
    </location>
</feature>
<dbReference type="InterPro" id="IPR010982">
    <property type="entry name" value="Lambda_DNA-bd_dom_sf"/>
</dbReference>
<name>A0A559J423_9BACL</name>
<dbReference type="Pfam" id="PF01381">
    <property type="entry name" value="HTH_3"/>
    <property type="match status" value="1"/>
</dbReference>
<dbReference type="CDD" id="cd00093">
    <property type="entry name" value="HTH_XRE"/>
    <property type="match status" value="1"/>
</dbReference>
<dbReference type="SUPFAM" id="SSF47413">
    <property type="entry name" value="lambda repressor-like DNA-binding domains"/>
    <property type="match status" value="1"/>
</dbReference>
<dbReference type="Proteomes" id="UP000318102">
    <property type="component" value="Unassembled WGS sequence"/>
</dbReference>
<dbReference type="PROSITE" id="PS50943">
    <property type="entry name" value="HTH_CROC1"/>
    <property type="match status" value="1"/>
</dbReference>
<comment type="caution">
    <text evidence="2">The sequence shown here is derived from an EMBL/GenBank/DDBJ whole genome shotgun (WGS) entry which is preliminary data.</text>
</comment>
<reference evidence="2 3" key="1">
    <citation type="submission" date="2019-07" db="EMBL/GenBank/DDBJ databases">
        <authorList>
            <person name="Kim J."/>
        </authorList>
    </citation>
    <scope>NUCLEOTIDE SEQUENCE [LARGE SCALE GENOMIC DNA]</scope>
    <source>
        <strain evidence="2 3">N4</strain>
    </source>
</reference>
<dbReference type="InterPro" id="IPR001387">
    <property type="entry name" value="Cro/C1-type_HTH"/>
</dbReference>